<feature type="compositionally biased region" description="Acidic residues" evidence="1">
    <location>
        <begin position="14"/>
        <end position="29"/>
    </location>
</feature>
<protein>
    <submittedName>
        <fullName evidence="2">Uncharacterized protein</fullName>
    </submittedName>
</protein>
<organism evidence="2 3">
    <name type="scientific">Thalassiosira oceanica</name>
    <name type="common">Marine diatom</name>
    <dbReference type="NCBI Taxonomy" id="159749"/>
    <lineage>
        <taxon>Eukaryota</taxon>
        <taxon>Sar</taxon>
        <taxon>Stramenopiles</taxon>
        <taxon>Ochrophyta</taxon>
        <taxon>Bacillariophyta</taxon>
        <taxon>Coscinodiscophyceae</taxon>
        <taxon>Thalassiosirophycidae</taxon>
        <taxon>Thalassiosirales</taxon>
        <taxon>Thalassiosiraceae</taxon>
        <taxon>Thalassiosira</taxon>
    </lineage>
</organism>
<evidence type="ECO:0000313" key="2">
    <source>
        <dbReference type="EMBL" id="EJK56390.1"/>
    </source>
</evidence>
<comment type="caution">
    <text evidence="2">The sequence shown here is derived from an EMBL/GenBank/DDBJ whole genome shotgun (WGS) entry which is preliminary data.</text>
</comment>
<feature type="compositionally biased region" description="Basic and acidic residues" evidence="1">
    <location>
        <begin position="93"/>
        <end position="103"/>
    </location>
</feature>
<dbReference type="Proteomes" id="UP000266841">
    <property type="component" value="Unassembled WGS sequence"/>
</dbReference>
<dbReference type="AlphaFoldDB" id="K0RTM5"/>
<keyword evidence="3" id="KW-1185">Reference proteome</keyword>
<reference evidence="2 3" key="1">
    <citation type="journal article" date="2012" name="Genome Biol.">
        <title>Genome and low-iron response of an oceanic diatom adapted to chronic iron limitation.</title>
        <authorList>
            <person name="Lommer M."/>
            <person name="Specht M."/>
            <person name="Roy A.S."/>
            <person name="Kraemer L."/>
            <person name="Andreson R."/>
            <person name="Gutowska M.A."/>
            <person name="Wolf J."/>
            <person name="Bergner S.V."/>
            <person name="Schilhabel M.B."/>
            <person name="Klostermeier U.C."/>
            <person name="Beiko R.G."/>
            <person name="Rosenstiel P."/>
            <person name="Hippler M."/>
            <person name="Laroche J."/>
        </authorList>
    </citation>
    <scope>NUCLEOTIDE SEQUENCE [LARGE SCALE GENOMIC DNA]</scope>
    <source>
        <strain evidence="2 3">CCMP1005</strain>
    </source>
</reference>
<evidence type="ECO:0000256" key="1">
    <source>
        <dbReference type="SAM" id="MobiDB-lite"/>
    </source>
</evidence>
<name>K0RTM5_THAOC</name>
<dbReference type="EMBL" id="AGNL01031548">
    <property type="protein sequence ID" value="EJK56390.1"/>
    <property type="molecule type" value="Genomic_DNA"/>
</dbReference>
<gene>
    <name evidence="2" type="ORF">THAOC_23726</name>
</gene>
<feature type="compositionally biased region" description="Acidic residues" evidence="1">
    <location>
        <begin position="112"/>
        <end position="136"/>
    </location>
</feature>
<sequence length="247" mass="27158">MARPSKAPAAHDDSSDDEGEAEEDEDEGGDERQPSDDELAQKPKETEDIPDDGGGKQQPAVMQPGIGHVPPSAEQQLSPEGNVASRASPQGGHAEDDKTKKNADSTIPVSTVDDDDGDDGDDEDVDDDQPVQEDVDLSGGAQNRWGKNEPRVGVQQRYEWRVQRRIRYEVGKKFPALERKTATMELASTQHQEVHVCSSLGMSQYHDQCVKGLTGLLRIRAEIIAQLQGRESANSFMMMDQQRHNSK</sequence>
<accession>K0RTM5</accession>
<feature type="compositionally biased region" description="Basic and acidic residues" evidence="1">
    <location>
        <begin position="30"/>
        <end position="47"/>
    </location>
</feature>
<proteinExistence type="predicted"/>
<evidence type="ECO:0000313" key="3">
    <source>
        <dbReference type="Proteomes" id="UP000266841"/>
    </source>
</evidence>
<feature type="region of interest" description="Disordered" evidence="1">
    <location>
        <begin position="1"/>
        <end position="149"/>
    </location>
</feature>